<accession>X6MBM8</accession>
<protein>
    <submittedName>
        <fullName evidence="2">Uncharacterized protein</fullName>
    </submittedName>
</protein>
<evidence type="ECO:0000256" key="1">
    <source>
        <dbReference type="SAM" id="Phobius"/>
    </source>
</evidence>
<sequence>NNNNNNNNRSHAMQYAVIYWPVQVALKLNVLEHCDENGQNMPLVTVKTELVPSGNVMVEYSPSEEIVSNDLHSSDTRFNSILSKLFSSPNPQQGEHNTISGCSNSSIAPASQKIRSHIWKTSQTITSKGLCLKDIFNVRHLFISFVEHVVSVENLLFLVDTLQYKQNLIHRWYAFFFVILPLLLFLSIIYTYMYVYVYMYIYMYIYMYMCVCVNSANVLSEEEKKLPLILPSHIEKDFIGVTCQSNVKLQSKLLYLKYIHGIRLLLLLFFFINPKLCSFVRMQKKKKERSPFAINISFTQRKDLDTWYASTFKGCVADEDIKNFSHFLADM</sequence>
<gene>
    <name evidence="2" type="ORF">RFI_26942</name>
</gene>
<evidence type="ECO:0000313" key="2">
    <source>
        <dbReference type="EMBL" id="ETO10435.1"/>
    </source>
</evidence>
<feature type="transmembrane region" description="Helical" evidence="1">
    <location>
        <begin position="254"/>
        <end position="272"/>
    </location>
</feature>
<keyword evidence="1" id="KW-1133">Transmembrane helix</keyword>
<feature type="non-terminal residue" evidence="2">
    <location>
        <position position="1"/>
    </location>
</feature>
<comment type="caution">
    <text evidence="2">The sequence shown here is derived from an EMBL/GenBank/DDBJ whole genome shotgun (WGS) entry which is preliminary data.</text>
</comment>
<evidence type="ECO:0000313" key="3">
    <source>
        <dbReference type="Proteomes" id="UP000023152"/>
    </source>
</evidence>
<organism evidence="2 3">
    <name type="scientific">Reticulomyxa filosa</name>
    <dbReference type="NCBI Taxonomy" id="46433"/>
    <lineage>
        <taxon>Eukaryota</taxon>
        <taxon>Sar</taxon>
        <taxon>Rhizaria</taxon>
        <taxon>Retaria</taxon>
        <taxon>Foraminifera</taxon>
        <taxon>Monothalamids</taxon>
        <taxon>Reticulomyxidae</taxon>
        <taxon>Reticulomyxa</taxon>
    </lineage>
</organism>
<keyword evidence="1" id="KW-0812">Transmembrane</keyword>
<reference evidence="2 3" key="1">
    <citation type="journal article" date="2013" name="Curr. Biol.">
        <title>The Genome of the Foraminiferan Reticulomyxa filosa.</title>
        <authorList>
            <person name="Glockner G."/>
            <person name="Hulsmann N."/>
            <person name="Schleicher M."/>
            <person name="Noegel A.A."/>
            <person name="Eichinger L."/>
            <person name="Gallinger C."/>
            <person name="Pawlowski J."/>
            <person name="Sierra R."/>
            <person name="Euteneuer U."/>
            <person name="Pillet L."/>
            <person name="Moustafa A."/>
            <person name="Platzer M."/>
            <person name="Groth M."/>
            <person name="Szafranski K."/>
            <person name="Schliwa M."/>
        </authorList>
    </citation>
    <scope>NUCLEOTIDE SEQUENCE [LARGE SCALE GENOMIC DNA]</scope>
</reference>
<keyword evidence="3" id="KW-1185">Reference proteome</keyword>
<name>X6MBM8_RETFI</name>
<proteinExistence type="predicted"/>
<dbReference type="AlphaFoldDB" id="X6MBM8"/>
<dbReference type="EMBL" id="ASPP01023473">
    <property type="protein sequence ID" value="ETO10435.1"/>
    <property type="molecule type" value="Genomic_DNA"/>
</dbReference>
<feature type="non-terminal residue" evidence="2">
    <location>
        <position position="331"/>
    </location>
</feature>
<dbReference type="Proteomes" id="UP000023152">
    <property type="component" value="Unassembled WGS sequence"/>
</dbReference>
<keyword evidence="1" id="KW-0472">Membrane</keyword>
<feature type="transmembrane region" description="Helical" evidence="1">
    <location>
        <begin position="172"/>
        <end position="193"/>
    </location>
</feature>